<evidence type="ECO:0000256" key="10">
    <source>
        <dbReference type="ARBA" id="ARBA00022884"/>
    </source>
</evidence>
<keyword evidence="10" id="KW-0694">RNA-binding</keyword>
<evidence type="ECO:0000256" key="4">
    <source>
        <dbReference type="ARBA" id="ARBA00022679"/>
    </source>
</evidence>
<keyword evidence="15" id="KW-1185">Reference proteome</keyword>
<evidence type="ECO:0000256" key="5">
    <source>
        <dbReference type="ARBA" id="ARBA00022694"/>
    </source>
</evidence>
<keyword evidence="1" id="KW-0004">4Fe-4S</keyword>
<evidence type="ECO:0000256" key="1">
    <source>
        <dbReference type="ARBA" id="ARBA00022485"/>
    </source>
</evidence>
<sequence>MEERRRVLEKHLYRTLKTTCERWELLRPGERVMVAISGGKDSYTLLTLLDKLVPRLPFSVELVAVHLDQAQPGYDGAPLEAWLAQRGKAYEILREDTYSEVLARTAPGGTYCTVCSRLRRGILYSAAERLGCSAIALGHHRDDALETFLMNLFFAGKMQAMPASYVTDDGRFRVIRPLIECDEARIAEYAALEAFPILPCNLCGSQEGLQREKMSALLAQLEAQHPDVRSVMMRALGNVRPTHLLDPEVLEAWRARPEHVRPERATETREARYEARAVRKLPVVE</sequence>
<keyword evidence="9" id="KW-0460">Magnesium</keyword>
<keyword evidence="8" id="KW-0067">ATP-binding</keyword>
<dbReference type="GO" id="GO:0008033">
    <property type="term" value="P:tRNA processing"/>
    <property type="evidence" value="ECO:0007669"/>
    <property type="project" value="UniProtKB-KW"/>
</dbReference>
<dbReference type="InterPro" id="IPR014729">
    <property type="entry name" value="Rossmann-like_a/b/a_fold"/>
</dbReference>
<reference evidence="14 15" key="1">
    <citation type="submission" date="2015-03" db="EMBL/GenBank/DDBJ databases">
        <title>Genome assembly of Sandaracinus amylolyticus DSM 53668.</title>
        <authorList>
            <person name="Sharma G."/>
            <person name="Subramanian S."/>
        </authorList>
    </citation>
    <scope>NUCLEOTIDE SEQUENCE [LARGE SCALE GENOMIC DNA]</scope>
    <source>
        <strain evidence="14 15">DSM 53668</strain>
    </source>
</reference>
<evidence type="ECO:0000256" key="11">
    <source>
        <dbReference type="ARBA" id="ARBA00023004"/>
    </source>
</evidence>
<dbReference type="GO" id="GO:0051539">
    <property type="term" value="F:4 iron, 4 sulfur cluster binding"/>
    <property type="evidence" value="ECO:0007669"/>
    <property type="project" value="UniProtKB-KW"/>
</dbReference>
<evidence type="ECO:0000313" key="14">
    <source>
        <dbReference type="EMBL" id="AKF09515.1"/>
    </source>
</evidence>
<evidence type="ECO:0000256" key="12">
    <source>
        <dbReference type="ARBA" id="ARBA00023014"/>
    </source>
</evidence>
<name>A0A0F6W7V0_9BACT</name>
<dbReference type="Pfam" id="PF01171">
    <property type="entry name" value="ATP_bind_3"/>
    <property type="match status" value="1"/>
</dbReference>
<dbReference type="CDD" id="cd24138">
    <property type="entry name" value="TtcA-like"/>
    <property type="match status" value="1"/>
</dbReference>
<dbReference type="GO" id="GO:0016740">
    <property type="term" value="F:transferase activity"/>
    <property type="evidence" value="ECO:0007669"/>
    <property type="project" value="UniProtKB-KW"/>
</dbReference>
<dbReference type="InterPro" id="IPR012089">
    <property type="entry name" value="tRNA_Cyd_32_2_STrfase"/>
</dbReference>
<accession>A0A0F6W7V0</accession>
<feature type="domain" description="tRNA(Ile)-lysidine/2-thiocytidine synthase N-terminal" evidence="13">
    <location>
        <begin position="32"/>
        <end position="191"/>
    </location>
</feature>
<keyword evidence="2" id="KW-0963">Cytoplasm</keyword>
<dbReference type="InterPro" id="IPR011063">
    <property type="entry name" value="TilS/TtcA_N"/>
</dbReference>
<organism evidence="14 15">
    <name type="scientific">Sandaracinus amylolyticus</name>
    <dbReference type="NCBI Taxonomy" id="927083"/>
    <lineage>
        <taxon>Bacteria</taxon>
        <taxon>Pseudomonadati</taxon>
        <taxon>Myxococcota</taxon>
        <taxon>Polyangia</taxon>
        <taxon>Polyangiales</taxon>
        <taxon>Sandaracinaceae</taxon>
        <taxon>Sandaracinus</taxon>
    </lineage>
</organism>
<dbReference type="OrthoDB" id="9801054at2"/>
<keyword evidence="4" id="KW-0808">Transferase</keyword>
<gene>
    <name evidence="14" type="ORF">DB32_006664</name>
</gene>
<evidence type="ECO:0000256" key="7">
    <source>
        <dbReference type="ARBA" id="ARBA00022741"/>
    </source>
</evidence>
<dbReference type="GO" id="GO:0000049">
    <property type="term" value="F:tRNA binding"/>
    <property type="evidence" value="ECO:0007669"/>
    <property type="project" value="UniProtKB-KW"/>
</dbReference>
<keyword evidence="5" id="KW-0819">tRNA processing</keyword>
<keyword evidence="7" id="KW-0547">Nucleotide-binding</keyword>
<evidence type="ECO:0000259" key="13">
    <source>
        <dbReference type="Pfam" id="PF01171"/>
    </source>
</evidence>
<evidence type="ECO:0000256" key="8">
    <source>
        <dbReference type="ARBA" id="ARBA00022840"/>
    </source>
</evidence>
<dbReference type="AlphaFoldDB" id="A0A0F6W7V0"/>
<keyword evidence="6" id="KW-0479">Metal-binding</keyword>
<evidence type="ECO:0000313" key="15">
    <source>
        <dbReference type="Proteomes" id="UP000034883"/>
    </source>
</evidence>
<dbReference type="KEGG" id="samy:DB32_006664"/>
<dbReference type="HAMAP" id="MF_01850">
    <property type="entry name" value="TtcA"/>
    <property type="match status" value="1"/>
</dbReference>
<dbReference type="EMBL" id="CP011125">
    <property type="protein sequence ID" value="AKF09515.1"/>
    <property type="molecule type" value="Genomic_DNA"/>
</dbReference>
<evidence type="ECO:0000256" key="2">
    <source>
        <dbReference type="ARBA" id="ARBA00022490"/>
    </source>
</evidence>
<keyword evidence="11" id="KW-0408">Iron</keyword>
<dbReference type="InterPro" id="IPR035107">
    <property type="entry name" value="tRNA_thiolation_TtcA_Ctu1"/>
</dbReference>
<dbReference type="NCBIfam" id="NF007972">
    <property type="entry name" value="PRK10696.1"/>
    <property type="match status" value="1"/>
</dbReference>
<keyword evidence="3" id="KW-0820">tRNA-binding</keyword>
<dbReference type="Gene3D" id="3.40.50.620">
    <property type="entry name" value="HUPs"/>
    <property type="match status" value="1"/>
</dbReference>
<keyword evidence="12" id="KW-0411">Iron-sulfur</keyword>
<protein>
    <submittedName>
        <fullName evidence="14">tRNA(Cytosine32)-2-thiocytidine synthetase</fullName>
    </submittedName>
</protein>
<evidence type="ECO:0000256" key="9">
    <source>
        <dbReference type="ARBA" id="ARBA00022842"/>
    </source>
</evidence>
<dbReference type="PIRSF" id="PIRSF004976">
    <property type="entry name" value="ATPase_YdaO"/>
    <property type="match status" value="1"/>
</dbReference>
<evidence type="ECO:0000256" key="6">
    <source>
        <dbReference type="ARBA" id="ARBA00022723"/>
    </source>
</evidence>
<dbReference type="STRING" id="927083.DB32_006664"/>
<dbReference type="GO" id="GO:0046872">
    <property type="term" value="F:metal ion binding"/>
    <property type="evidence" value="ECO:0007669"/>
    <property type="project" value="UniProtKB-KW"/>
</dbReference>
<dbReference type="PANTHER" id="PTHR43686">
    <property type="entry name" value="SULFURTRANSFERASE-RELATED"/>
    <property type="match status" value="1"/>
</dbReference>
<dbReference type="PANTHER" id="PTHR43686:SF1">
    <property type="entry name" value="AMINOTRAN_5 DOMAIN-CONTAINING PROTEIN"/>
    <property type="match status" value="1"/>
</dbReference>
<dbReference type="SUPFAM" id="SSF52402">
    <property type="entry name" value="Adenine nucleotide alpha hydrolases-like"/>
    <property type="match status" value="1"/>
</dbReference>
<proteinExistence type="inferred from homology"/>
<dbReference type="GO" id="GO:0005524">
    <property type="term" value="F:ATP binding"/>
    <property type="evidence" value="ECO:0007669"/>
    <property type="project" value="UniProtKB-KW"/>
</dbReference>
<dbReference type="Proteomes" id="UP000034883">
    <property type="component" value="Chromosome"/>
</dbReference>
<evidence type="ECO:0000256" key="3">
    <source>
        <dbReference type="ARBA" id="ARBA00022555"/>
    </source>
</evidence>